<dbReference type="PROSITE" id="PS50297">
    <property type="entry name" value="ANK_REP_REGION"/>
    <property type="match status" value="1"/>
</dbReference>
<gene>
    <name evidence="3" type="ORF">H4219_006437</name>
</gene>
<keyword evidence="1" id="KW-0040">ANK repeat</keyword>
<accession>A0A9W8DHE6</accession>
<feature type="region of interest" description="Disordered" evidence="2">
    <location>
        <begin position="1"/>
        <end position="27"/>
    </location>
</feature>
<organism evidence="3 4">
    <name type="scientific">Mycoemilia scoparia</name>
    <dbReference type="NCBI Taxonomy" id="417184"/>
    <lineage>
        <taxon>Eukaryota</taxon>
        <taxon>Fungi</taxon>
        <taxon>Fungi incertae sedis</taxon>
        <taxon>Zoopagomycota</taxon>
        <taxon>Kickxellomycotina</taxon>
        <taxon>Kickxellomycetes</taxon>
        <taxon>Kickxellales</taxon>
        <taxon>Kickxellaceae</taxon>
        <taxon>Mycoemilia</taxon>
    </lineage>
</organism>
<dbReference type="Pfam" id="PF00023">
    <property type="entry name" value="Ank"/>
    <property type="match status" value="1"/>
</dbReference>
<feature type="non-terminal residue" evidence="3">
    <location>
        <position position="1"/>
    </location>
</feature>
<evidence type="ECO:0000313" key="3">
    <source>
        <dbReference type="EMBL" id="KAJ1909178.1"/>
    </source>
</evidence>
<evidence type="ECO:0000256" key="2">
    <source>
        <dbReference type="SAM" id="MobiDB-lite"/>
    </source>
</evidence>
<keyword evidence="4" id="KW-1185">Reference proteome</keyword>
<dbReference type="InterPro" id="IPR002110">
    <property type="entry name" value="Ankyrin_rpt"/>
</dbReference>
<dbReference type="OrthoDB" id="194358at2759"/>
<evidence type="ECO:0000313" key="4">
    <source>
        <dbReference type="Proteomes" id="UP001150538"/>
    </source>
</evidence>
<sequence length="195" mass="22136">PNFNTFPTRRNNGNGRRRRPRYSMAPTNAPEISPVAVYEFFEAIEAHDAAKVRKMVQENRLLTQVRNKEEYYRYDSGVELDAYRCLGAYIGAVTGLQLAVLLGNEEMALDLIDATFQSDLELTFGLQNTTLHLASFLEETEVVRALIERGINTSLKNNKGYVACDLTTNPDILEIFKELVKTQRESSQLNDIPEE</sequence>
<dbReference type="SUPFAM" id="SSF48403">
    <property type="entry name" value="Ankyrin repeat"/>
    <property type="match status" value="1"/>
</dbReference>
<proteinExistence type="predicted"/>
<dbReference type="Gene3D" id="1.25.40.20">
    <property type="entry name" value="Ankyrin repeat-containing domain"/>
    <property type="match status" value="1"/>
</dbReference>
<protein>
    <submittedName>
        <fullName evidence="3">Uncharacterized protein</fullName>
    </submittedName>
</protein>
<feature type="compositionally biased region" description="Low complexity" evidence="2">
    <location>
        <begin position="1"/>
        <end position="14"/>
    </location>
</feature>
<feature type="repeat" description="ANK" evidence="1">
    <location>
        <begin position="126"/>
        <end position="158"/>
    </location>
</feature>
<evidence type="ECO:0000256" key="1">
    <source>
        <dbReference type="PROSITE-ProRule" id="PRU00023"/>
    </source>
</evidence>
<dbReference type="PROSITE" id="PS50088">
    <property type="entry name" value="ANK_REPEAT"/>
    <property type="match status" value="1"/>
</dbReference>
<dbReference type="AlphaFoldDB" id="A0A9W8DHE6"/>
<name>A0A9W8DHE6_9FUNG</name>
<reference evidence="3" key="1">
    <citation type="submission" date="2022-07" db="EMBL/GenBank/DDBJ databases">
        <title>Phylogenomic reconstructions and comparative analyses of Kickxellomycotina fungi.</title>
        <authorList>
            <person name="Reynolds N.K."/>
            <person name="Stajich J.E."/>
            <person name="Barry K."/>
            <person name="Grigoriev I.V."/>
            <person name="Crous P."/>
            <person name="Smith M.E."/>
        </authorList>
    </citation>
    <scope>NUCLEOTIDE SEQUENCE</scope>
    <source>
        <strain evidence="3">NBRC 100468</strain>
    </source>
</reference>
<dbReference type="Proteomes" id="UP001150538">
    <property type="component" value="Unassembled WGS sequence"/>
</dbReference>
<dbReference type="EMBL" id="JANBPU010000803">
    <property type="protein sequence ID" value="KAJ1909178.1"/>
    <property type="molecule type" value="Genomic_DNA"/>
</dbReference>
<comment type="caution">
    <text evidence="3">The sequence shown here is derived from an EMBL/GenBank/DDBJ whole genome shotgun (WGS) entry which is preliminary data.</text>
</comment>
<dbReference type="InterPro" id="IPR036770">
    <property type="entry name" value="Ankyrin_rpt-contain_sf"/>
</dbReference>